<reference evidence="12" key="1">
    <citation type="submission" date="2025-08" db="UniProtKB">
        <authorList>
            <consortium name="RefSeq"/>
        </authorList>
    </citation>
    <scope>IDENTIFICATION</scope>
</reference>
<evidence type="ECO:0000313" key="12">
    <source>
        <dbReference type="RefSeq" id="XP_033786768.1"/>
    </source>
</evidence>
<feature type="compositionally biased region" description="Gly residues" evidence="9">
    <location>
        <begin position="32"/>
        <end position="55"/>
    </location>
</feature>
<keyword evidence="3" id="KW-0811">Translocation</keyword>
<gene>
    <name evidence="12" type="primary">NUP42</name>
</gene>
<name>A0A6P8QH76_GEOSA</name>
<evidence type="ECO:0000256" key="9">
    <source>
        <dbReference type="SAM" id="MobiDB-lite"/>
    </source>
</evidence>
<evidence type="ECO:0000256" key="6">
    <source>
        <dbReference type="ARBA" id="ARBA00039886"/>
    </source>
</evidence>
<dbReference type="GO" id="GO:0005643">
    <property type="term" value="C:nuclear pore"/>
    <property type="evidence" value="ECO:0007669"/>
    <property type="project" value="UniProtKB-SubCell"/>
</dbReference>
<dbReference type="PANTHER" id="PTHR46527:SF1">
    <property type="entry name" value="NUCLEOPORIN NUP42"/>
    <property type="match status" value="1"/>
</dbReference>
<keyword evidence="3" id="KW-0509">mRNA transport</keyword>
<feature type="zinc finger region" description="C3H1-type" evidence="8">
    <location>
        <begin position="1"/>
        <end position="25"/>
    </location>
</feature>
<dbReference type="OrthoDB" id="20729at2759"/>
<evidence type="ECO:0000259" key="10">
    <source>
        <dbReference type="PROSITE" id="PS50103"/>
    </source>
</evidence>
<dbReference type="InterPro" id="IPR000571">
    <property type="entry name" value="Znf_CCCH"/>
</dbReference>
<keyword evidence="11" id="KW-1185">Reference proteome</keyword>
<keyword evidence="8" id="KW-0863">Zinc-finger</keyword>
<keyword evidence="3" id="KW-0906">Nuclear pore complex</keyword>
<dbReference type="AlphaFoldDB" id="A0A6P8QH76"/>
<dbReference type="KEGG" id="gsh:117354066"/>
<evidence type="ECO:0000256" key="2">
    <source>
        <dbReference type="ARBA" id="ARBA00004567"/>
    </source>
</evidence>
<evidence type="ECO:0000256" key="1">
    <source>
        <dbReference type="ARBA" id="ARBA00004335"/>
    </source>
</evidence>
<accession>A0A6P8QH76</accession>
<dbReference type="InterPro" id="IPR051767">
    <property type="entry name" value="Nucleoporin_NUP42"/>
</dbReference>
<evidence type="ECO:0000313" key="11">
    <source>
        <dbReference type="Proteomes" id="UP000515159"/>
    </source>
</evidence>
<keyword evidence="3" id="KW-0813">Transport</keyword>
<evidence type="ECO:0000256" key="5">
    <source>
        <dbReference type="ARBA" id="ARBA00037262"/>
    </source>
</evidence>
<dbReference type="CTD" id="11097"/>
<dbReference type="GO" id="GO:0031965">
    <property type="term" value="C:nuclear membrane"/>
    <property type="evidence" value="ECO:0007669"/>
    <property type="project" value="UniProtKB-SubCell"/>
</dbReference>
<organism evidence="11 12">
    <name type="scientific">Geotrypetes seraphini</name>
    <name type="common">Gaboon caecilian</name>
    <name type="synonym">Caecilia seraphini</name>
    <dbReference type="NCBI Taxonomy" id="260995"/>
    <lineage>
        <taxon>Eukaryota</taxon>
        <taxon>Metazoa</taxon>
        <taxon>Chordata</taxon>
        <taxon>Craniata</taxon>
        <taxon>Vertebrata</taxon>
        <taxon>Euteleostomi</taxon>
        <taxon>Amphibia</taxon>
        <taxon>Gymnophiona</taxon>
        <taxon>Geotrypetes</taxon>
    </lineage>
</organism>
<dbReference type="GO" id="GO:0008270">
    <property type="term" value="F:zinc ion binding"/>
    <property type="evidence" value="ECO:0007669"/>
    <property type="project" value="UniProtKB-KW"/>
</dbReference>
<dbReference type="InParanoid" id="A0A6P8QH76"/>
<sequence>MPVCQFFLQGRCRFGERCWNEHPRGGRQPPSLGGGRGGWGGQPQLQGGGRGGWGGQPQRFVQFIQPSGLHKPPSWSSNRESRRPSFGSYSRSRAQDGGLGFSQNAFSALNSSQDIDDSHKDDDQKLIDVIIKDMETWESSGQWKFSSYSVAKEKLNLSGFSDFSPEELHLEYYKCRSDGNLQNYINSVQQLVTHWKNRILQLKCLDSSTRAALLQELQHSSDDAKPAFGFGVQQTVTFGSSSFPTSSGNNSSNVKTFTFKPTSGLVDTSEASATIFGNTMTLGSKAFGALPASNASSSVGFGNFTAPPAASFGFGSAPVSNFGLPATSGFDMGNSAQAPPAGFGNLSSSVGPSVFGHSTGQAASGAESSASITQLVATSSTAGSLFTPRSELSAEDLKQFQAKRFALGRIPLKPPPTDLLVD</sequence>
<keyword evidence="3" id="KW-0653">Protein transport</keyword>
<dbReference type="PANTHER" id="PTHR46527">
    <property type="entry name" value="NUCLEOPORIN-LIKE PROTEIN 2"/>
    <property type="match status" value="1"/>
</dbReference>
<dbReference type="PROSITE" id="PS50103">
    <property type="entry name" value="ZF_C3H1"/>
    <property type="match status" value="1"/>
</dbReference>
<dbReference type="SMART" id="SM00356">
    <property type="entry name" value="ZnF_C3H1"/>
    <property type="match status" value="1"/>
</dbReference>
<comment type="subcellular location">
    <subcellularLocation>
        <location evidence="1">Nucleus membrane</location>
        <topology evidence="1">Peripheral membrane protein</topology>
        <orientation evidence="1">Cytoplasmic side</orientation>
    </subcellularLocation>
    <subcellularLocation>
        <location evidence="2">Nucleus</location>
        <location evidence="2">Nuclear pore complex</location>
    </subcellularLocation>
</comment>
<keyword evidence="8" id="KW-0862">Zinc</keyword>
<proteinExistence type="predicted"/>
<keyword evidence="8" id="KW-0479">Metal-binding</keyword>
<dbReference type="RefSeq" id="XP_033786768.1">
    <property type="nucleotide sequence ID" value="XM_033930877.1"/>
</dbReference>
<feature type="domain" description="C3H1-type" evidence="10">
    <location>
        <begin position="1"/>
        <end position="25"/>
    </location>
</feature>
<keyword evidence="4" id="KW-0539">Nucleus</keyword>
<evidence type="ECO:0000256" key="7">
    <source>
        <dbReference type="ARBA" id="ARBA00042384"/>
    </source>
</evidence>
<dbReference type="FunCoup" id="A0A6P8QH76">
    <property type="interactions" value="3617"/>
</dbReference>
<protein>
    <recommendedName>
        <fullName evidence="6">Nucleoporin NUP42</fullName>
    </recommendedName>
    <alternativeName>
        <fullName evidence="7">Nucleoporin-like protein 2</fullName>
    </alternativeName>
</protein>
<dbReference type="Proteomes" id="UP000515159">
    <property type="component" value="Chromosome 2"/>
</dbReference>
<comment type="function">
    <text evidence="5">Required for the export of mRNAs containing poly(A) tails from the nucleus into the cytoplasm.</text>
</comment>
<feature type="region of interest" description="Disordered" evidence="9">
    <location>
        <begin position="18"/>
        <end position="96"/>
    </location>
</feature>
<evidence type="ECO:0000256" key="3">
    <source>
        <dbReference type="ARBA" id="ARBA00023132"/>
    </source>
</evidence>
<dbReference type="GeneID" id="117354066"/>
<evidence type="ECO:0000256" key="4">
    <source>
        <dbReference type="ARBA" id="ARBA00023242"/>
    </source>
</evidence>
<evidence type="ECO:0000256" key="8">
    <source>
        <dbReference type="PROSITE-ProRule" id="PRU00723"/>
    </source>
</evidence>